<comment type="caution">
    <text evidence="11">The sequence shown here is derived from an EMBL/GenBank/DDBJ whole genome shotgun (WGS) entry which is preliminary data.</text>
</comment>
<keyword evidence="5" id="KW-0997">Cell inner membrane</keyword>
<dbReference type="CDD" id="cd03257">
    <property type="entry name" value="ABC_NikE_OppD_transporters"/>
    <property type="match status" value="1"/>
</dbReference>
<dbReference type="EMBL" id="ADFP01000050">
    <property type="protein sequence ID" value="EFB91123.1"/>
    <property type="molecule type" value="Genomic_DNA"/>
</dbReference>
<dbReference type="InterPro" id="IPR017871">
    <property type="entry name" value="ABC_transporter-like_CS"/>
</dbReference>
<proteinExistence type="inferred from homology"/>
<dbReference type="PROSITE" id="PS50893">
    <property type="entry name" value="ABC_TRANSPORTER_2"/>
    <property type="match status" value="1"/>
</dbReference>
<dbReference type="InterPro" id="IPR050388">
    <property type="entry name" value="ABC_Ni/Peptide_Import"/>
</dbReference>
<keyword evidence="12" id="KW-1185">Reference proteome</keyword>
<evidence type="ECO:0000256" key="2">
    <source>
        <dbReference type="ARBA" id="ARBA00005417"/>
    </source>
</evidence>
<evidence type="ECO:0000259" key="10">
    <source>
        <dbReference type="PROSITE" id="PS50893"/>
    </source>
</evidence>
<evidence type="ECO:0000256" key="3">
    <source>
        <dbReference type="ARBA" id="ARBA00022448"/>
    </source>
</evidence>
<dbReference type="RefSeq" id="WP_009164437.1">
    <property type="nucleotide sequence ID" value="NZ_ADFP01000050.1"/>
</dbReference>
<sequence length="332" mass="36529">MPGSLLEVKNLHIHYSTDEGVVRALNGASITIEEGKTLGLVGETGAGKSTLARGILRLIPDPPGKIIDGEILFEGRDLLALSEEEMMKVRGRDISMIFQDPMTSLNPVLTVGDQILEVIETHHREMAREEAKKKAEEMLEMVGIAKGRYSDYPHQFSGGMKQRVVIAIALACRPKLLIADEPTTALDVTIQAQILDMINQLKRRDNTSMLLITHDLGVVAQNCDEVAIVYAGEIVEVGNIKDVYREKLHPYTNGLFGSVPSLSSTERRLRAIDGMMPDPTRLPGGCKFYERCPRAAERCRSELPKLVECGPGHKVRCFEYYGKGGTGLGGDE</sequence>
<keyword evidence="3" id="KW-0813">Transport</keyword>
<keyword evidence="6" id="KW-0547">Nucleotide-binding</keyword>
<dbReference type="SMART" id="SM00382">
    <property type="entry name" value="AAA"/>
    <property type="match status" value="1"/>
</dbReference>
<dbReference type="PROSITE" id="PS00211">
    <property type="entry name" value="ABC_TRANSPORTER_1"/>
    <property type="match status" value="1"/>
</dbReference>
<dbReference type="GO" id="GO:0005524">
    <property type="term" value="F:ATP binding"/>
    <property type="evidence" value="ECO:0007669"/>
    <property type="project" value="UniProtKB-KW"/>
</dbReference>
<accession>A0ABP2HUX8</accession>
<dbReference type="InterPro" id="IPR013563">
    <property type="entry name" value="Oligopep_ABC_C"/>
</dbReference>
<feature type="domain" description="ABC transporter" evidence="10">
    <location>
        <begin position="8"/>
        <end position="256"/>
    </location>
</feature>
<evidence type="ECO:0000256" key="8">
    <source>
        <dbReference type="ARBA" id="ARBA00022967"/>
    </source>
</evidence>
<name>A0ABP2HUX8_9BACT</name>
<dbReference type="PANTHER" id="PTHR43297">
    <property type="entry name" value="OLIGOPEPTIDE TRANSPORT ATP-BINDING PROTEIN APPD"/>
    <property type="match status" value="1"/>
</dbReference>
<evidence type="ECO:0000256" key="6">
    <source>
        <dbReference type="ARBA" id="ARBA00022741"/>
    </source>
</evidence>
<evidence type="ECO:0000256" key="4">
    <source>
        <dbReference type="ARBA" id="ARBA00022475"/>
    </source>
</evidence>
<dbReference type="NCBIfam" id="TIGR01727">
    <property type="entry name" value="oligo_HPY"/>
    <property type="match status" value="1"/>
</dbReference>
<dbReference type="Pfam" id="PF08352">
    <property type="entry name" value="oligo_HPY"/>
    <property type="match status" value="1"/>
</dbReference>
<dbReference type="GeneID" id="90985270"/>
<dbReference type="InterPro" id="IPR003439">
    <property type="entry name" value="ABC_transporter-like_ATP-bd"/>
</dbReference>
<keyword evidence="7 11" id="KW-0067">ATP-binding</keyword>
<evidence type="ECO:0000256" key="9">
    <source>
        <dbReference type="ARBA" id="ARBA00023136"/>
    </source>
</evidence>
<organism evidence="11 12">
    <name type="scientific">Pyramidobacter piscolens W5455</name>
    <dbReference type="NCBI Taxonomy" id="352165"/>
    <lineage>
        <taxon>Bacteria</taxon>
        <taxon>Thermotogati</taxon>
        <taxon>Synergistota</taxon>
        <taxon>Synergistia</taxon>
        <taxon>Synergistales</taxon>
        <taxon>Dethiosulfovibrionaceae</taxon>
        <taxon>Pyramidobacter</taxon>
    </lineage>
</organism>
<dbReference type="InterPro" id="IPR027417">
    <property type="entry name" value="P-loop_NTPase"/>
</dbReference>
<evidence type="ECO:0000256" key="7">
    <source>
        <dbReference type="ARBA" id="ARBA00022840"/>
    </source>
</evidence>
<evidence type="ECO:0000313" key="11">
    <source>
        <dbReference type="EMBL" id="EFB91123.1"/>
    </source>
</evidence>
<dbReference type="InterPro" id="IPR003593">
    <property type="entry name" value="AAA+_ATPase"/>
</dbReference>
<keyword evidence="9" id="KW-0472">Membrane</keyword>
<evidence type="ECO:0000313" key="12">
    <source>
        <dbReference type="Proteomes" id="UP000006462"/>
    </source>
</evidence>
<protein>
    <submittedName>
        <fullName evidence="11">ABC transporter, ATP-binding protein</fullName>
    </submittedName>
</protein>
<keyword evidence="4" id="KW-1003">Cell membrane</keyword>
<keyword evidence="8" id="KW-1278">Translocase</keyword>
<comment type="similarity">
    <text evidence="2">Belongs to the ABC transporter superfamily.</text>
</comment>
<evidence type="ECO:0000256" key="1">
    <source>
        <dbReference type="ARBA" id="ARBA00004202"/>
    </source>
</evidence>
<dbReference type="SUPFAM" id="SSF52540">
    <property type="entry name" value="P-loop containing nucleoside triphosphate hydrolases"/>
    <property type="match status" value="1"/>
</dbReference>
<comment type="subcellular location">
    <subcellularLocation>
        <location evidence="1">Cell membrane</location>
        <topology evidence="1">Peripheral membrane protein</topology>
    </subcellularLocation>
</comment>
<dbReference type="Pfam" id="PF00005">
    <property type="entry name" value="ABC_tran"/>
    <property type="match status" value="1"/>
</dbReference>
<evidence type="ECO:0000256" key="5">
    <source>
        <dbReference type="ARBA" id="ARBA00022519"/>
    </source>
</evidence>
<reference evidence="11 12" key="1">
    <citation type="submission" date="2009-12" db="EMBL/GenBank/DDBJ databases">
        <authorList>
            <person name="Shrivastava S."/>
            <person name="Madupu R."/>
            <person name="Durkin A.S."/>
            <person name="Torralba M."/>
            <person name="Methe B."/>
            <person name="Sutton G.G."/>
            <person name="Strausberg R.L."/>
            <person name="Nelson K.E."/>
        </authorList>
    </citation>
    <scope>NUCLEOTIDE SEQUENCE [LARGE SCALE GENOMIC DNA]</scope>
    <source>
        <strain evidence="11 12">W5455</strain>
    </source>
</reference>
<dbReference type="Proteomes" id="UP000006462">
    <property type="component" value="Unassembled WGS sequence"/>
</dbReference>
<dbReference type="Gene3D" id="3.40.50.300">
    <property type="entry name" value="P-loop containing nucleotide triphosphate hydrolases"/>
    <property type="match status" value="1"/>
</dbReference>
<gene>
    <name evidence="11" type="ORF">HMPREF7215_1267</name>
</gene>
<dbReference type="PANTHER" id="PTHR43297:SF14">
    <property type="entry name" value="ATPASE AAA-TYPE CORE DOMAIN-CONTAINING PROTEIN"/>
    <property type="match status" value="1"/>
</dbReference>